<evidence type="ECO:0000313" key="1">
    <source>
        <dbReference type="EMBL" id="GAM56731.1"/>
    </source>
</evidence>
<proteinExistence type="predicted"/>
<reference evidence="1 2" key="2">
    <citation type="submission" date="2015-01" db="EMBL/GenBank/DDBJ databases">
        <authorList>
            <consortium name="NBRP consortium"/>
            <person name="Sawabe T."/>
            <person name="Meirelles P."/>
            <person name="Feng G."/>
            <person name="Sayaka M."/>
            <person name="Hattori M."/>
            <person name="Ohkuma M."/>
        </authorList>
    </citation>
    <scope>NUCLEOTIDE SEQUENCE [LARGE SCALE GENOMIC DNA]</scope>
    <source>
        <strain evidence="2">JCM 19231</strain>
    </source>
</reference>
<dbReference type="AlphaFoldDB" id="A0A0B8NS23"/>
<protein>
    <submittedName>
        <fullName evidence="1">Uncharacterized protein</fullName>
    </submittedName>
</protein>
<organism evidence="1 2">
    <name type="scientific">Vibrio ishigakensis</name>
    <dbReference type="NCBI Taxonomy" id="1481914"/>
    <lineage>
        <taxon>Bacteria</taxon>
        <taxon>Pseudomonadati</taxon>
        <taxon>Pseudomonadota</taxon>
        <taxon>Gammaproteobacteria</taxon>
        <taxon>Vibrionales</taxon>
        <taxon>Vibrionaceae</taxon>
        <taxon>Vibrio</taxon>
    </lineage>
</organism>
<dbReference type="EMBL" id="BBRZ01000035">
    <property type="protein sequence ID" value="GAM56731.1"/>
    <property type="molecule type" value="Genomic_DNA"/>
</dbReference>
<gene>
    <name evidence="1" type="ORF">JCM19231_3150</name>
</gene>
<sequence>MSIFEQGVSELREDEFELSGTISLSMPSDTGRGVLAPLIDRFIELHQKLACIFTYLMVMRICISRMSTLRYA</sequence>
<comment type="caution">
    <text evidence="1">The sequence shown here is derived from an EMBL/GenBank/DDBJ whole genome shotgun (WGS) entry which is preliminary data.</text>
</comment>
<keyword evidence="2" id="KW-1185">Reference proteome</keyword>
<reference evidence="1 2" key="1">
    <citation type="submission" date="2015-01" db="EMBL/GenBank/DDBJ databases">
        <title>Vibrio sp. C1 JCM 19231 whole genome shotgun sequence.</title>
        <authorList>
            <person name="Sawabe T."/>
            <person name="Meirelles P."/>
            <person name="Feng G."/>
            <person name="Sayaka M."/>
            <person name="Hattori M."/>
            <person name="Ohkuma M."/>
        </authorList>
    </citation>
    <scope>NUCLEOTIDE SEQUENCE [LARGE SCALE GENOMIC DNA]</scope>
    <source>
        <strain evidence="2">JCM 19231</strain>
    </source>
</reference>
<evidence type="ECO:0000313" key="2">
    <source>
        <dbReference type="Proteomes" id="UP000031671"/>
    </source>
</evidence>
<name>A0A0B8NS23_9VIBR</name>
<dbReference type="Proteomes" id="UP000031671">
    <property type="component" value="Unassembled WGS sequence"/>
</dbReference>
<accession>A0A0B8NS23</accession>